<dbReference type="AlphaFoldDB" id="A0A6L5XL94"/>
<protein>
    <submittedName>
        <fullName evidence="1">Uncharacterized protein</fullName>
    </submittedName>
</protein>
<gene>
    <name evidence="1" type="ORF">FYJ44_06325</name>
</gene>
<sequence>MNMPLSGESTDSILGQEFLTWLWYQSDTAPGAFTDGDGAPFAVSMEQRIVVQGGEGDARETASVSGSLSPLREARFGLGMGKKVSRALIRLEKDELAFQLTLKAEDFGLGSLKTPKLDKSDSDEDPDALLLEKFYLMEVCVDLLDSLYARFLKLRLSPEWQKEVADMRQWLTRTE</sequence>
<comment type="caution">
    <text evidence="1">The sequence shown here is derived from an EMBL/GenBank/DDBJ whole genome shotgun (WGS) entry which is preliminary data.</text>
</comment>
<name>A0A6L5XL94_9BACT</name>
<keyword evidence="2" id="KW-1185">Reference proteome</keyword>
<dbReference type="Proteomes" id="UP000477488">
    <property type="component" value="Unassembled WGS sequence"/>
</dbReference>
<reference evidence="1 2" key="1">
    <citation type="submission" date="2019-09" db="EMBL/GenBank/DDBJ databases">
        <title>In-depth cultivation of the pig gut microbiome towards novel bacterial diversity and tailored functional studies.</title>
        <authorList>
            <person name="Wylensek D."/>
            <person name="Hitch T.C.A."/>
            <person name="Clavel T."/>
        </authorList>
    </citation>
    <scope>NUCLEOTIDE SEQUENCE [LARGE SCALE GENOMIC DNA]</scope>
    <source>
        <strain evidence="1 2">PG-178-WT-4</strain>
    </source>
</reference>
<dbReference type="EMBL" id="VUMH01000005">
    <property type="protein sequence ID" value="MSS27671.1"/>
    <property type="molecule type" value="Genomic_DNA"/>
</dbReference>
<proteinExistence type="predicted"/>
<evidence type="ECO:0000313" key="1">
    <source>
        <dbReference type="EMBL" id="MSS27671.1"/>
    </source>
</evidence>
<evidence type="ECO:0000313" key="2">
    <source>
        <dbReference type="Proteomes" id="UP000477488"/>
    </source>
</evidence>
<dbReference type="RefSeq" id="WP_154510289.1">
    <property type="nucleotide sequence ID" value="NZ_VUMH01000005.1"/>
</dbReference>
<accession>A0A6L5XL94</accession>
<organism evidence="1 2">
    <name type="scientific">Desulfovibrio porci</name>
    <dbReference type="NCBI Taxonomy" id="2605782"/>
    <lineage>
        <taxon>Bacteria</taxon>
        <taxon>Pseudomonadati</taxon>
        <taxon>Thermodesulfobacteriota</taxon>
        <taxon>Desulfovibrionia</taxon>
        <taxon>Desulfovibrionales</taxon>
        <taxon>Desulfovibrionaceae</taxon>
        <taxon>Desulfovibrio</taxon>
    </lineage>
</organism>